<organism evidence="6 7">
    <name type="scientific">Mycoplana ramosa</name>
    <name type="common">Mycoplana bullata</name>
    <dbReference type="NCBI Taxonomy" id="40837"/>
    <lineage>
        <taxon>Bacteria</taxon>
        <taxon>Pseudomonadati</taxon>
        <taxon>Pseudomonadota</taxon>
        <taxon>Alphaproteobacteria</taxon>
        <taxon>Hyphomicrobiales</taxon>
        <taxon>Rhizobiaceae</taxon>
        <taxon>Mycoplana</taxon>
    </lineage>
</organism>
<dbReference type="RefSeq" id="WP_374838142.1">
    <property type="nucleotide sequence ID" value="NZ_JBHEEW010000006.1"/>
</dbReference>
<evidence type="ECO:0000256" key="3">
    <source>
        <dbReference type="ARBA" id="ARBA00022989"/>
    </source>
</evidence>
<keyword evidence="6" id="KW-0808">Transferase</keyword>
<dbReference type="GO" id="GO:0032259">
    <property type="term" value="P:methylation"/>
    <property type="evidence" value="ECO:0007669"/>
    <property type="project" value="UniProtKB-KW"/>
</dbReference>
<evidence type="ECO:0000313" key="6">
    <source>
        <dbReference type="EMBL" id="MFD1326611.1"/>
    </source>
</evidence>
<dbReference type="EMBL" id="JBHTNF010000001">
    <property type="protein sequence ID" value="MFD1326611.1"/>
    <property type="molecule type" value="Genomic_DNA"/>
</dbReference>
<keyword evidence="4 5" id="KW-0472">Membrane</keyword>
<evidence type="ECO:0000256" key="2">
    <source>
        <dbReference type="ARBA" id="ARBA00022692"/>
    </source>
</evidence>
<keyword evidence="6" id="KW-0489">Methyltransferase</keyword>
<feature type="transmembrane region" description="Helical" evidence="5">
    <location>
        <begin position="146"/>
        <end position="165"/>
    </location>
</feature>
<dbReference type="Gene3D" id="1.20.120.1630">
    <property type="match status" value="1"/>
</dbReference>
<keyword evidence="7" id="KW-1185">Reference proteome</keyword>
<evidence type="ECO:0000256" key="4">
    <source>
        <dbReference type="ARBA" id="ARBA00023136"/>
    </source>
</evidence>
<comment type="caution">
    <text evidence="6">The sequence shown here is derived from an EMBL/GenBank/DDBJ whole genome shotgun (WGS) entry which is preliminary data.</text>
</comment>
<dbReference type="GO" id="GO:0004671">
    <property type="term" value="F:protein C-terminal S-isoprenylcysteine carboxyl O-methyltransferase activity"/>
    <property type="evidence" value="ECO:0007669"/>
    <property type="project" value="UniProtKB-EC"/>
</dbReference>
<evidence type="ECO:0000313" key="7">
    <source>
        <dbReference type="Proteomes" id="UP001597173"/>
    </source>
</evidence>
<dbReference type="EC" id="2.1.1.100" evidence="6"/>
<keyword evidence="2 5" id="KW-0812">Transmembrane</keyword>
<evidence type="ECO:0000256" key="5">
    <source>
        <dbReference type="SAM" id="Phobius"/>
    </source>
</evidence>
<evidence type="ECO:0000256" key="1">
    <source>
        <dbReference type="ARBA" id="ARBA00004141"/>
    </source>
</evidence>
<comment type="subcellular location">
    <subcellularLocation>
        <location evidence="1">Membrane</location>
        <topology evidence="1">Multi-pass membrane protein</topology>
    </subcellularLocation>
</comment>
<accession>A0ABW3YPU6</accession>
<dbReference type="Proteomes" id="UP001597173">
    <property type="component" value="Unassembled WGS sequence"/>
</dbReference>
<dbReference type="PANTHER" id="PTHR43847:SF1">
    <property type="entry name" value="BLL3993 PROTEIN"/>
    <property type="match status" value="1"/>
</dbReference>
<feature type="transmembrane region" description="Helical" evidence="5">
    <location>
        <begin position="43"/>
        <end position="64"/>
    </location>
</feature>
<keyword evidence="3 5" id="KW-1133">Transmembrane helix</keyword>
<dbReference type="NCBIfam" id="NF040696">
    <property type="entry name" value="isopcys_mtase"/>
    <property type="match status" value="1"/>
</dbReference>
<dbReference type="PANTHER" id="PTHR43847">
    <property type="entry name" value="BLL3993 PROTEIN"/>
    <property type="match status" value="1"/>
</dbReference>
<dbReference type="InterPro" id="IPR052527">
    <property type="entry name" value="Metal_cation-efflux_comp"/>
</dbReference>
<feature type="transmembrane region" description="Helical" evidence="5">
    <location>
        <begin position="76"/>
        <end position="95"/>
    </location>
</feature>
<dbReference type="Pfam" id="PF04140">
    <property type="entry name" value="ICMT"/>
    <property type="match status" value="1"/>
</dbReference>
<proteinExistence type="predicted"/>
<dbReference type="InterPro" id="IPR054851">
    <property type="entry name" value="Isoprenylcys_mtase"/>
</dbReference>
<reference evidence="7" key="1">
    <citation type="journal article" date="2019" name="Int. J. Syst. Evol. Microbiol.">
        <title>The Global Catalogue of Microorganisms (GCM) 10K type strain sequencing project: providing services to taxonomists for standard genome sequencing and annotation.</title>
        <authorList>
            <consortium name="The Broad Institute Genomics Platform"/>
            <consortium name="The Broad Institute Genome Sequencing Center for Infectious Disease"/>
            <person name="Wu L."/>
            <person name="Ma J."/>
        </authorList>
    </citation>
    <scope>NUCLEOTIDE SEQUENCE [LARGE SCALE GENOMIC DNA]</scope>
    <source>
        <strain evidence="7">CCUG 55609</strain>
    </source>
</reference>
<feature type="transmembrane region" description="Helical" evidence="5">
    <location>
        <begin position="6"/>
        <end position="23"/>
    </location>
</feature>
<protein>
    <submittedName>
        <fullName evidence="6">Protein-S-isoprenylcysteine O-methyltransferase</fullName>
        <ecNumber evidence="6">2.1.1.100</ecNumber>
    </submittedName>
</protein>
<dbReference type="InterPro" id="IPR007269">
    <property type="entry name" value="ICMT_MeTrfase"/>
</dbReference>
<gene>
    <name evidence="6" type="ORF">ACFQ33_01685</name>
</gene>
<name>A0ABW3YPU6_MYCRA</name>
<sequence>MNLSAAAVGQILWVLGVIAWYVIRYPFERRAKRVRIVTNRRSFVDMVGLVAATLGLAVVPGIYVATGFPEAADYPARMWAIAIGAVSFFSAMWLFRRTHKELGKNWSISLEIRDKHQLVSGGPYALVRHPMYTSFLLMALGQAFLLSNWVVALAGFVGFALLFFLRVDKEERMMLDSFGGSYRDYMDRTKRLIPYIY</sequence>